<keyword evidence="2" id="KW-0548">Nucleotidyltransferase</keyword>
<evidence type="ECO:0000256" key="3">
    <source>
        <dbReference type="ARBA" id="ARBA00022741"/>
    </source>
</evidence>
<evidence type="ECO:0000256" key="2">
    <source>
        <dbReference type="ARBA" id="ARBA00022695"/>
    </source>
</evidence>
<dbReference type="RefSeq" id="WP_380797195.1">
    <property type="nucleotide sequence ID" value="NZ_JBHRVU010000004.1"/>
</dbReference>
<feature type="domain" description="cGAS/DncV-like nucleotidyltransferase C-terminal helical" evidence="5">
    <location>
        <begin position="232"/>
        <end position="319"/>
    </location>
</feature>
<gene>
    <name evidence="6" type="ORF">ACFOKF_17145</name>
</gene>
<sequence>MSIDYRSSLSRLRARRLGTDHGKISLHETITKVERYQTRSTTDATQYTLGAMQEVDPDYTRISNEEADRVAEALRGGLASLGRSASYRQQGSVPANTHIRGASDVDLLVLLGEALTYDASGPGAAKGWYTPWSGSVLSAVRQLRTDCEGILERRYWGATVDTSKNKSIRLSDGSLRRDVDVVPGHWGDNATYQATLLERDRGVHILDKSVPTTTMNLPFLHAARLGEGDVPTSGGLKMAIRMLKNIKADSSRVIDLSSYDIAGLMWNCDQSLLRFTYGRELAILLGTDQWLETLVQNPSYARTLDTPDGIRKVLNESAKEAALALLASEVAALRQAVAEEWMRTLKSQRFATARRSVLDEIFIPG</sequence>
<dbReference type="Proteomes" id="UP001595681">
    <property type="component" value="Unassembled WGS sequence"/>
</dbReference>
<keyword evidence="7" id="KW-1185">Reference proteome</keyword>
<accession>A0ABV7NJK1</accession>
<evidence type="ECO:0000256" key="1">
    <source>
        <dbReference type="ARBA" id="ARBA00022679"/>
    </source>
</evidence>
<protein>
    <recommendedName>
        <fullName evidence="5">cGAS/DncV-like nucleotidyltransferase C-terminal helical domain-containing protein</fullName>
    </recommendedName>
</protein>
<keyword evidence="1" id="KW-0808">Transferase</keyword>
<keyword evidence="4" id="KW-0051">Antiviral defense</keyword>
<name>A0ABV7NJK1_9SPHN</name>
<dbReference type="EMBL" id="JBHRVU010000004">
    <property type="protein sequence ID" value="MFC3442903.1"/>
    <property type="molecule type" value="Genomic_DNA"/>
</dbReference>
<evidence type="ECO:0000256" key="4">
    <source>
        <dbReference type="ARBA" id="ARBA00023118"/>
    </source>
</evidence>
<evidence type="ECO:0000259" key="5">
    <source>
        <dbReference type="Pfam" id="PF26305"/>
    </source>
</evidence>
<reference evidence="7" key="1">
    <citation type="journal article" date="2019" name="Int. J. Syst. Evol. Microbiol.">
        <title>The Global Catalogue of Microorganisms (GCM) 10K type strain sequencing project: providing services to taxonomists for standard genome sequencing and annotation.</title>
        <authorList>
            <consortium name="The Broad Institute Genomics Platform"/>
            <consortium name="The Broad Institute Genome Sequencing Center for Infectious Disease"/>
            <person name="Wu L."/>
            <person name="Ma J."/>
        </authorList>
    </citation>
    <scope>NUCLEOTIDE SEQUENCE [LARGE SCALE GENOMIC DNA]</scope>
    <source>
        <strain evidence="7">CCM 7491</strain>
    </source>
</reference>
<organism evidence="6 7">
    <name type="scientific">Sphingobium rhizovicinum</name>
    <dbReference type="NCBI Taxonomy" id="432308"/>
    <lineage>
        <taxon>Bacteria</taxon>
        <taxon>Pseudomonadati</taxon>
        <taxon>Pseudomonadota</taxon>
        <taxon>Alphaproteobacteria</taxon>
        <taxon>Sphingomonadales</taxon>
        <taxon>Sphingomonadaceae</taxon>
        <taxon>Sphingobium</taxon>
    </lineage>
</organism>
<keyword evidence="3" id="KW-0547">Nucleotide-binding</keyword>
<evidence type="ECO:0000313" key="7">
    <source>
        <dbReference type="Proteomes" id="UP001595681"/>
    </source>
</evidence>
<proteinExistence type="predicted"/>
<evidence type="ECO:0000313" key="6">
    <source>
        <dbReference type="EMBL" id="MFC3442903.1"/>
    </source>
</evidence>
<dbReference type="Pfam" id="PF26305">
    <property type="entry name" value="CD_NTase_C"/>
    <property type="match status" value="1"/>
</dbReference>
<dbReference type="InterPro" id="IPR058909">
    <property type="entry name" value="CD_NTase_C"/>
</dbReference>
<comment type="caution">
    <text evidence="6">The sequence shown here is derived from an EMBL/GenBank/DDBJ whole genome shotgun (WGS) entry which is preliminary data.</text>
</comment>